<dbReference type="Proteomes" id="UP000608154">
    <property type="component" value="Unassembled WGS sequence"/>
</dbReference>
<comment type="caution">
    <text evidence="8">The sequence shown here is derived from an EMBL/GenBank/DDBJ whole genome shotgun (WGS) entry which is preliminary data.</text>
</comment>
<keyword evidence="5 8" id="KW-0418">Kinase</keyword>
<dbReference type="PROSITE" id="PS50109">
    <property type="entry name" value="HIS_KIN"/>
    <property type="match status" value="1"/>
</dbReference>
<dbReference type="RefSeq" id="WP_188768075.1">
    <property type="nucleotide sequence ID" value="NZ_BMHK01000002.1"/>
</dbReference>
<dbReference type="InterPro" id="IPR036890">
    <property type="entry name" value="HATPase_C_sf"/>
</dbReference>
<feature type="transmembrane region" description="Helical" evidence="6">
    <location>
        <begin position="289"/>
        <end position="307"/>
    </location>
</feature>
<evidence type="ECO:0000313" key="9">
    <source>
        <dbReference type="Proteomes" id="UP000608154"/>
    </source>
</evidence>
<dbReference type="GO" id="GO:0009927">
    <property type="term" value="F:histidine phosphotransfer kinase activity"/>
    <property type="evidence" value="ECO:0007669"/>
    <property type="project" value="TreeGrafter"/>
</dbReference>
<dbReference type="CDD" id="cd00082">
    <property type="entry name" value="HisKA"/>
    <property type="match status" value="1"/>
</dbReference>
<dbReference type="InterPro" id="IPR003661">
    <property type="entry name" value="HisK_dim/P_dom"/>
</dbReference>
<dbReference type="AlphaFoldDB" id="A0A916TPQ8"/>
<dbReference type="InterPro" id="IPR005467">
    <property type="entry name" value="His_kinase_dom"/>
</dbReference>
<protein>
    <recommendedName>
        <fullName evidence="2">histidine kinase</fullName>
        <ecNumber evidence="2">2.7.13.3</ecNumber>
    </recommendedName>
</protein>
<dbReference type="PRINTS" id="PR00344">
    <property type="entry name" value="BCTRLSENSOR"/>
</dbReference>
<keyword evidence="3" id="KW-0597">Phosphoprotein</keyword>
<dbReference type="GO" id="GO:0005886">
    <property type="term" value="C:plasma membrane"/>
    <property type="evidence" value="ECO:0007669"/>
    <property type="project" value="TreeGrafter"/>
</dbReference>
<dbReference type="PANTHER" id="PTHR43047">
    <property type="entry name" value="TWO-COMPONENT HISTIDINE PROTEIN KINASE"/>
    <property type="match status" value="1"/>
</dbReference>
<reference evidence="8" key="1">
    <citation type="journal article" date="2014" name="Int. J. Syst. Evol. Microbiol.">
        <title>Complete genome sequence of Corynebacterium casei LMG S-19264T (=DSM 44701T), isolated from a smear-ripened cheese.</title>
        <authorList>
            <consortium name="US DOE Joint Genome Institute (JGI-PGF)"/>
            <person name="Walter F."/>
            <person name="Albersmeier A."/>
            <person name="Kalinowski J."/>
            <person name="Ruckert C."/>
        </authorList>
    </citation>
    <scope>NUCLEOTIDE SEQUENCE</scope>
    <source>
        <strain evidence="8">CGMCC 1.15095</strain>
    </source>
</reference>
<dbReference type="EC" id="2.7.13.3" evidence="2"/>
<proteinExistence type="predicted"/>
<keyword evidence="6" id="KW-0812">Transmembrane</keyword>
<evidence type="ECO:0000259" key="7">
    <source>
        <dbReference type="PROSITE" id="PS50109"/>
    </source>
</evidence>
<keyword evidence="6" id="KW-1133">Transmembrane helix</keyword>
<evidence type="ECO:0000256" key="3">
    <source>
        <dbReference type="ARBA" id="ARBA00022553"/>
    </source>
</evidence>
<dbReference type="InterPro" id="IPR036097">
    <property type="entry name" value="HisK_dim/P_sf"/>
</dbReference>
<dbReference type="InterPro" id="IPR003594">
    <property type="entry name" value="HATPase_dom"/>
</dbReference>
<dbReference type="Pfam" id="PF02518">
    <property type="entry name" value="HATPase_c"/>
    <property type="match status" value="1"/>
</dbReference>
<keyword evidence="4" id="KW-0808">Transferase</keyword>
<feature type="transmembrane region" description="Helical" evidence="6">
    <location>
        <begin position="314"/>
        <end position="334"/>
    </location>
</feature>
<dbReference type="Gene3D" id="3.30.450.20">
    <property type="entry name" value="PAS domain"/>
    <property type="match status" value="1"/>
</dbReference>
<dbReference type="Gene3D" id="3.30.565.10">
    <property type="entry name" value="Histidine kinase-like ATPase, C-terminal domain"/>
    <property type="match status" value="1"/>
</dbReference>
<comment type="catalytic activity">
    <reaction evidence="1">
        <text>ATP + protein L-histidine = ADP + protein N-phospho-L-histidine.</text>
        <dbReference type="EC" id="2.7.13.3"/>
    </reaction>
</comment>
<gene>
    <name evidence="8" type="ORF">GCM10011494_05300</name>
</gene>
<dbReference type="InterPro" id="IPR004358">
    <property type="entry name" value="Sig_transdc_His_kin-like_C"/>
</dbReference>
<name>A0A916TPQ8_9SPHN</name>
<dbReference type="SUPFAM" id="SSF47384">
    <property type="entry name" value="Homodimeric domain of signal transducing histidine kinase"/>
    <property type="match status" value="1"/>
</dbReference>
<dbReference type="SMART" id="SM01080">
    <property type="entry name" value="CHASE2"/>
    <property type="match status" value="1"/>
</dbReference>
<accession>A0A916TPQ8</accession>
<dbReference type="InterPro" id="IPR017181">
    <property type="entry name" value="Sig_transdc_His_kin_CHASE2"/>
</dbReference>
<dbReference type="SMART" id="SM00387">
    <property type="entry name" value="HATPase_c"/>
    <property type="match status" value="1"/>
</dbReference>
<evidence type="ECO:0000313" key="8">
    <source>
        <dbReference type="EMBL" id="GGB89883.1"/>
    </source>
</evidence>
<feature type="domain" description="Histidine kinase" evidence="7">
    <location>
        <begin position="536"/>
        <end position="749"/>
    </location>
</feature>
<dbReference type="GO" id="GO:0000155">
    <property type="term" value="F:phosphorelay sensor kinase activity"/>
    <property type="evidence" value="ECO:0007669"/>
    <property type="project" value="InterPro"/>
</dbReference>
<dbReference type="InterPro" id="IPR007890">
    <property type="entry name" value="CHASE2"/>
</dbReference>
<dbReference type="Pfam" id="PF05226">
    <property type="entry name" value="CHASE2"/>
    <property type="match status" value="1"/>
</dbReference>
<dbReference type="CDD" id="cd00075">
    <property type="entry name" value="HATPase"/>
    <property type="match status" value="1"/>
</dbReference>
<reference evidence="8" key="2">
    <citation type="submission" date="2020-09" db="EMBL/GenBank/DDBJ databases">
        <authorList>
            <person name="Sun Q."/>
            <person name="Zhou Y."/>
        </authorList>
    </citation>
    <scope>NUCLEOTIDE SEQUENCE</scope>
    <source>
        <strain evidence="8">CGMCC 1.15095</strain>
    </source>
</reference>
<keyword evidence="9" id="KW-1185">Reference proteome</keyword>
<dbReference type="InterPro" id="IPR035965">
    <property type="entry name" value="PAS-like_dom_sf"/>
</dbReference>
<sequence length="753" mass="81598">MKLAIRLRRLATEWWLVALLSSVFVLALVHTRATERLDDLAYDALLQLEVHAPDPRILLVVIDDRSLREIGRWPWPREAHARLLDRIASGHPRAIAYDVLFVEPGPGDAQLGQAISRAGPVFLPIVLAAPDQEGARLEPMLPVPPIRRAATGLGHVNLLPDPDGVIRRARLFEADGDRRWPHLMELVSRYVDPHSKAPEATESAGAVLLPFAGPAGHFPAIGADAVLRGELPPELLRDRIVMVGATASGLGDHYAVPLSGIDGGMSGVEIQANLLDGLLRGTFTTESSLAVRALAALMPLWLLLLALRRFGPRTTMLVLGGLIALVTAFSAGAFHFFATWIPPTPALVGLVLVYPLWGWRRLVGVNSYMVHELERLRGEPELLPSLARPNASTDPVTREAMLLGDAVSKLRTMRRFVADSMDQLPDAVFVVDREGSIALANRYAQNLLHAASPNEEGRLVALLQWLQPIGDGGALRWPPPGAGGRHEALAPDGRVFDIWLSEHRDDKGRAAGWILRMSDVSAIRMAQRQRDDMLHYLTHDMRSPQASILALTSSAKADDIAAGLAQRIERYARRTLALADGMVHLARAETLNYEPVPLNLADLLIEAVDELWPQIGEKGLSVELIGTDRSVPVLGERSLLTRALINLVDNGVKFSPDRGHLKCSVLPGRAGGIPVANCLISDQGEGMAPELLATLFERFRRGPAGRYTRGSGLGLAFVQAVAARHGGLITCDSAIGAGTTFTLSLPLVAESDL</sequence>
<evidence type="ECO:0000256" key="4">
    <source>
        <dbReference type="ARBA" id="ARBA00022679"/>
    </source>
</evidence>
<evidence type="ECO:0000256" key="6">
    <source>
        <dbReference type="SAM" id="Phobius"/>
    </source>
</evidence>
<dbReference type="SUPFAM" id="SSF55785">
    <property type="entry name" value="PYP-like sensor domain (PAS domain)"/>
    <property type="match status" value="1"/>
</dbReference>
<keyword evidence="6" id="KW-0472">Membrane</keyword>
<dbReference type="SUPFAM" id="SSF55874">
    <property type="entry name" value="ATPase domain of HSP90 chaperone/DNA topoisomerase II/histidine kinase"/>
    <property type="match status" value="1"/>
</dbReference>
<dbReference type="EMBL" id="BMHK01000002">
    <property type="protein sequence ID" value="GGB89883.1"/>
    <property type="molecule type" value="Genomic_DNA"/>
</dbReference>
<evidence type="ECO:0000256" key="1">
    <source>
        <dbReference type="ARBA" id="ARBA00000085"/>
    </source>
</evidence>
<dbReference type="PIRSF" id="PIRSF037347">
    <property type="entry name" value="STHK_CHASE2_PAS_prd"/>
    <property type="match status" value="1"/>
</dbReference>
<organism evidence="8 9">
    <name type="scientific">Novosphingobium endophyticum</name>
    <dbReference type="NCBI Taxonomy" id="1955250"/>
    <lineage>
        <taxon>Bacteria</taxon>
        <taxon>Pseudomonadati</taxon>
        <taxon>Pseudomonadota</taxon>
        <taxon>Alphaproteobacteria</taxon>
        <taxon>Sphingomonadales</taxon>
        <taxon>Sphingomonadaceae</taxon>
        <taxon>Novosphingobium</taxon>
    </lineage>
</organism>
<evidence type="ECO:0000256" key="2">
    <source>
        <dbReference type="ARBA" id="ARBA00012438"/>
    </source>
</evidence>
<evidence type="ECO:0000256" key="5">
    <source>
        <dbReference type="ARBA" id="ARBA00022777"/>
    </source>
</evidence>
<dbReference type="PANTHER" id="PTHR43047:SF72">
    <property type="entry name" value="OSMOSENSING HISTIDINE PROTEIN KINASE SLN1"/>
    <property type="match status" value="1"/>
</dbReference>